<comment type="caution">
    <text evidence="1">The sequence shown here is derived from an EMBL/GenBank/DDBJ whole genome shotgun (WGS) entry which is preliminary data.</text>
</comment>
<protein>
    <submittedName>
        <fullName evidence="1">Uncharacterized protein</fullName>
    </submittedName>
</protein>
<dbReference type="Proteomes" id="UP000237105">
    <property type="component" value="Unassembled WGS sequence"/>
</dbReference>
<proteinExistence type="predicted"/>
<evidence type="ECO:0000313" key="2">
    <source>
        <dbReference type="Proteomes" id="UP000237105"/>
    </source>
</evidence>
<keyword evidence="2" id="KW-1185">Reference proteome</keyword>
<gene>
    <name evidence="1" type="ORF">PanWU01x14_306700</name>
</gene>
<sequence>MTSISGSRTGFFELFSNGVQYRPCNKGWLWSWDYMTQRKKVGLFKIEVWPSNVQ</sequence>
<dbReference type="AlphaFoldDB" id="A0A2P5ARP7"/>
<feature type="non-terminal residue" evidence="1">
    <location>
        <position position="54"/>
    </location>
</feature>
<accession>A0A2P5ARP7</accession>
<dbReference type="EMBL" id="JXTB01000472">
    <property type="protein sequence ID" value="PON39220.1"/>
    <property type="molecule type" value="Genomic_DNA"/>
</dbReference>
<evidence type="ECO:0000313" key="1">
    <source>
        <dbReference type="EMBL" id="PON39220.1"/>
    </source>
</evidence>
<name>A0A2P5ARP7_PARAD</name>
<organism evidence="1 2">
    <name type="scientific">Parasponia andersonii</name>
    <name type="common">Sponia andersonii</name>
    <dbReference type="NCBI Taxonomy" id="3476"/>
    <lineage>
        <taxon>Eukaryota</taxon>
        <taxon>Viridiplantae</taxon>
        <taxon>Streptophyta</taxon>
        <taxon>Embryophyta</taxon>
        <taxon>Tracheophyta</taxon>
        <taxon>Spermatophyta</taxon>
        <taxon>Magnoliopsida</taxon>
        <taxon>eudicotyledons</taxon>
        <taxon>Gunneridae</taxon>
        <taxon>Pentapetalae</taxon>
        <taxon>rosids</taxon>
        <taxon>fabids</taxon>
        <taxon>Rosales</taxon>
        <taxon>Cannabaceae</taxon>
        <taxon>Parasponia</taxon>
    </lineage>
</organism>
<reference evidence="2" key="1">
    <citation type="submission" date="2016-06" db="EMBL/GenBank/DDBJ databases">
        <title>Parallel loss of symbiosis genes in relatives of nitrogen-fixing non-legume Parasponia.</title>
        <authorList>
            <person name="Van Velzen R."/>
            <person name="Holmer R."/>
            <person name="Bu F."/>
            <person name="Rutten L."/>
            <person name="Van Zeijl A."/>
            <person name="Liu W."/>
            <person name="Santuari L."/>
            <person name="Cao Q."/>
            <person name="Sharma T."/>
            <person name="Shen D."/>
            <person name="Roswanjaya Y."/>
            <person name="Wardhani T."/>
            <person name="Kalhor M.S."/>
            <person name="Jansen J."/>
            <person name="Van den Hoogen J."/>
            <person name="Gungor B."/>
            <person name="Hartog M."/>
            <person name="Hontelez J."/>
            <person name="Verver J."/>
            <person name="Yang W.-C."/>
            <person name="Schijlen E."/>
            <person name="Repin R."/>
            <person name="Schilthuizen M."/>
            <person name="Schranz E."/>
            <person name="Heidstra R."/>
            <person name="Miyata K."/>
            <person name="Fedorova E."/>
            <person name="Kohlen W."/>
            <person name="Bisseling T."/>
            <person name="Smit S."/>
            <person name="Geurts R."/>
        </authorList>
    </citation>
    <scope>NUCLEOTIDE SEQUENCE [LARGE SCALE GENOMIC DNA]</scope>
    <source>
        <strain evidence="2">cv. WU1-14</strain>
    </source>
</reference>